<evidence type="ECO:0000313" key="3">
    <source>
        <dbReference type="Proteomes" id="UP000542342"/>
    </source>
</evidence>
<dbReference type="RefSeq" id="WP_194536504.1">
    <property type="nucleotide sequence ID" value="NZ_JACEFB010000001.1"/>
</dbReference>
<dbReference type="Proteomes" id="UP000542342">
    <property type="component" value="Unassembled WGS sequence"/>
</dbReference>
<dbReference type="GO" id="GO:0005829">
    <property type="term" value="C:cytosol"/>
    <property type="evidence" value="ECO:0007669"/>
    <property type="project" value="TreeGrafter"/>
</dbReference>
<reference evidence="2 3" key="1">
    <citation type="submission" date="2020-07" db="EMBL/GenBank/DDBJ databases">
        <title>Thermogemmata thermophila gen. nov., sp. nov., a novel moderate thermophilic planctomycete from a Kamchatka hot spring.</title>
        <authorList>
            <person name="Elcheninov A.G."/>
            <person name="Podosokorskaya O.A."/>
            <person name="Kovaleva O.L."/>
            <person name="Novikov A."/>
            <person name="Bonch-Osmolovskaya E.A."/>
            <person name="Toshchakov S.V."/>
            <person name="Kublanov I.V."/>
        </authorList>
    </citation>
    <scope>NUCLEOTIDE SEQUENCE [LARGE SCALE GENOMIC DNA]</scope>
    <source>
        <strain evidence="2 3">2918</strain>
    </source>
</reference>
<accession>A0A7V9AAL0</accession>
<protein>
    <submittedName>
        <fullName evidence="2">Uroporphyrinogen decarboxylase family protein</fullName>
    </submittedName>
</protein>
<dbReference type="GO" id="GO:0004853">
    <property type="term" value="F:uroporphyrinogen decarboxylase activity"/>
    <property type="evidence" value="ECO:0007669"/>
    <property type="project" value="InterPro"/>
</dbReference>
<proteinExistence type="predicted"/>
<dbReference type="Pfam" id="PF01208">
    <property type="entry name" value="URO-D"/>
    <property type="match status" value="1"/>
</dbReference>
<evidence type="ECO:0000259" key="1">
    <source>
        <dbReference type="Pfam" id="PF01208"/>
    </source>
</evidence>
<keyword evidence="3" id="KW-1185">Reference proteome</keyword>
<dbReference type="PANTHER" id="PTHR21091:SF169">
    <property type="entry name" value="UROPORPHYRINOGEN DECARBOXYLASE"/>
    <property type="match status" value="1"/>
</dbReference>
<dbReference type="Gene3D" id="3.20.20.210">
    <property type="match status" value="1"/>
</dbReference>
<dbReference type="InterPro" id="IPR038071">
    <property type="entry name" value="UROD/MetE-like_sf"/>
</dbReference>
<gene>
    <name evidence="2" type="ORF">H0921_02915</name>
</gene>
<dbReference type="GO" id="GO:0006783">
    <property type="term" value="P:heme biosynthetic process"/>
    <property type="evidence" value="ECO:0007669"/>
    <property type="project" value="TreeGrafter"/>
</dbReference>
<dbReference type="SUPFAM" id="SSF51726">
    <property type="entry name" value="UROD/MetE-like"/>
    <property type="match status" value="1"/>
</dbReference>
<dbReference type="EMBL" id="JACEFB010000001">
    <property type="protein sequence ID" value="MBA2225108.1"/>
    <property type="molecule type" value="Genomic_DNA"/>
</dbReference>
<dbReference type="PANTHER" id="PTHR21091">
    <property type="entry name" value="METHYLTETRAHYDROFOLATE:HOMOCYSTEINE METHYLTRANSFERASE RELATED"/>
    <property type="match status" value="1"/>
</dbReference>
<feature type="domain" description="Uroporphyrinogen decarboxylase (URO-D)" evidence="1">
    <location>
        <begin position="24"/>
        <end position="354"/>
    </location>
</feature>
<comment type="caution">
    <text evidence="2">The sequence shown here is derived from an EMBL/GenBank/DDBJ whole genome shotgun (WGS) entry which is preliminary data.</text>
</comment>
<dbReference type="InterPro" id="IPR000257">
    <property type="entry name" value="Uroporphyrinogen_deCOase"/>
</dbReference>
<evidence type="ECO:0000313" key="2">
    <source>
        <dbReference type="EMBL" id="MBA2225108.1"/>
    </source>
</evidence>
<sequence>MGSSETASQLEQRAITASRQKAPEHLLLRAIRGEQVERPPVWAMRQAGRWDPEFRRIRADRPFFDFTEDVDSAVQATLCPRRFGVDAIILFYDITTLPVAMGLPFTLQSGAGPVPEKPVRTLADVERLDPEPSPSHYAHVLELLRRVKTELAGQLPVIAFAGAPFTVATYCIATGKDLPQTRRFVGEQPRAWEELLQRLQHATIRFLRTLIEAGADVYQVFDSWAGMLNPLEYDIWAQPHHQAIFAAVRQAPGILFVKECSYLDLMCASGANVISLGTRHDLQAALRRYPHLVFQGNIDFRILREGTPEDVRRAVWRCLDASGGQRHIVNLNHGLDKDTPVANFAAYVQAVQEWRRTREIL</sequence>
<name>A0A7V9AAL0_9BACT</name>
<organism evidence="2 3">
    <name type="scientific">Thermogemmata fonticola</name>
    <dbReference type="NCBI Taxonomy" id="2755323"/>
    <lineage>
        <taxon>Bacteria</taxon>
        <taxon>Pseudomonadati</taxon>
        <taxon>Planctomycetota</taxon>
        <taxon>Planctomycetia</taxon>
        <taxon>Gemmatales</taxon>
        <taxon>Gemmataceae</taxon>
        <taxon>Thermogemmata</taxon>
    </lineage>
</organism>
<dbReference type="AlphaFoldDB" id="A0A7V9AAL0"/>